<feature type="transmembrane region" description="Helical" evidence="6">
    <location>
        <begin position="147"/>
        <end position="167"/>
    </location>
</feature>
<dbReference type="PANTHER" id="PTHR32322:SF2">
    <property type="entry name" value="EAMA DOMAIN-CONTAINING PROTEIN"/>
    <property type="match status" value="1"/>
</dbReference>
<evidence type="ECO:0000256" key="5">
    <source>
        <dbReference type="ARBA" id="ARBA00023136"/>
    </source>
</evidence>
<feature type="transmembrane region" description="Helical" evidence="6">
    <location>
        <begin position="188"/>
        <end position="206"/>
    </location>
</feature>
<keyword evidence="3 6" id="KW-0812">Transmembrane</keyword>
<keyword evidence="9" id="KW-1185">Reference proteome</keyword>
<protein>
    <submittedName>
        <fullName evidence="8">EamA family transporter</fullName>
    </submittedName>
</protein>
<dbReference type="EMBL" id="JAUCBP010000013">
    <property type="protein sequence ID" value="MDM7862007.1"/>
    <property type="molecule type" value="Genomic_DNA"/>
</dbReference>
<dbReference type="InterPro" id="IPR000620">
    <property type="entry name" value="EamA_dom"/>
</dbReference>
<comment type="caution">
    <text evidence="8">The sequence shown here is derived from an EMBL/GenBank/DDBJ whole genome shotgun (WGS) entry which is preliminary data.</text>
</comment>
<comment type="similarity">
    <text evidence="2">Belongs to the EamA transporter family.</text>
</comment>
<organism evidence="8 9">
    <name type="scientific">Alteromonas arenosi</name>
    <dbReference type="NCBI Taxonomy" id="3055817"/>
    <lineage>
        <taxon>Bacteria</taxon>
        <taxon>Pseudomonadati</taxon>
        <taxon>Pseudomonadota</taxon>
        <taxon>Gammaproteobacteria</taxon>
        <taxon>Alteromonadales</taxon>
        <taxon>Alteromonadaceae</taxon>
        <taxon>Alteromonas/Salinimonas group</taxon>
        <taxon>Alteromonas</taxon>
    </lineage>
</organism>
<accession>A0ABT7T2J4</accession>
<comment type="subcellular location">
    <subcellularLocation>
        <location evidence="1">Membrane</location>
        <topology evidence="1">Multi-pass membrane protein</topology>
    </subcellularLocation>
</comment>
<dbReference type="PANTHER" id="PTHR32322">
    <property type="entry name" value="INNER MEMBRANE TRANSPORTER"/>
    <property type="match status" value="1"/>
</dbReference>
<feature type="domain" description="EamA" evidence="7">
    <location>
        <begin position="3"/>
        <end position="134"/>
    </location>
</feature>
<evidence type="ECO:0000313" key="8">
    <source>
        <dbReference type="EMBL" id="MDM7862007.1"/>
    </source>
</evidence>
<dbReference type="InterPro" id="IPR050638">
    <property type="entry name" value="AA-Vitamin_Transporters"/>
</dbReference>
<dbReference type="RefSeq" id="WP_289366751.1">
    <property type="nucleotide sequence ID" value="NZ_JAUCBP010000013.1"/>
</dbReference>
<sequence>MNALLFIVCVIIWGSTWIGITFQVGHVEPVVAVAWRFSIAVVCIGLWMLATRRSFRMPAHMHVKALSVGLILYTLDYSFLYAAQQYIVSALLAVLSSSVIYFTVLFRRVFLNKPLRREVLVGATLGLLGIVLIFSPEFTQMTAQQGLVLGLLFALVSFVSAAIGNILSENMLDEGVPVMQMNFYAMGYGLFFMYGYGFMSGASFTYPDHLEFTLALLYLALFGSVLAFGAYMKLLQRIGSDKSTYVVLVYPIVALGLSTLFEGYQWTLAAVFGVILVLIGNAIAMGKLNRQLKIS</sequence>
<name>A0ABT7T2J4_9ALTE</name>
<keyword evidence="5 6" id="KW-0472">Membrane</keyword>
<evidence type="ECO:0000259" key="7">
    <source>
        <dbReference type="Pfam" id="PF00892"/>
    </source>
</evidence>
<gene>
    <name evidence="8" type="ORF">QTP81_15495</name>
</gene>
<feature type="transmembrane region" description="Helical" evidence="6">
    <location>
        <begin position="212"/>
        <end position="232"/>
    </location>
</feature>
<feature type="transmembrane region" description="Helical" evidence="6">
    <location>
        <begin position="86"/>
        <end position="106"/>
    </location>
</feature>
<feature type="transmembrane region" description="Helical" evidence="6">
    <location>
        <begin position="31"/>
        <end position="50"/>
    </location>
</feature>
<feature type="transmembrane region" description="Helical" evidence="6">
    <location>
        <begin position="62"/>
        <end position="80"/>
    </location>
</feature>
<evidence type="ECO:0000256" key="6">
    <source>
        <dbReference type="SAM" id="Phobius"/>
    </source>
</evidence>
<evidence type="ECO:0000313" key="9">
    <source>
        <dbReference type="Proteomes" id="UP001234343"/>
    </source>
</evidence>
<feature type="transmembrane region" description="Helical" evidence="6">
    <location>
        <begin position="267"/>
        <end position="286"/>
    </location>
</feature>
<dbReference type="Pfam" id="PF00892">
    <property type="entry name" value="EamA"/>
    <property type="match status" value="2"/>
</dbReference>
<feature type="transmembrane region" description="Helical" evidence="6">
    <location>
        <begin position="118"/>
        <end position="135"/>
    </location>
</feature>
<evidence type="ECO:0000256" key="2">
    <source>
        <dbReference type="ARBA" id="ARBA00007362"/>
    </source>
</evidence>
<evidence type="ECO:0000256" key="3">
    <source>
        <dbReference type="ARBA" id="ARBA00022692"/>
    </source>
</evidence>
<evidence type="ECO:0000256" key="1">
    <source>
        <dbReference type="ARBA" id="ARBA00004141"/>
    </source>
</evidence>
<dbReference type="SUPFAM" id="SSF103481">
    <property type="entry name" value="Multidrug resistance efflux transporter EmrE"/>
    <property type="match status" value="2"/>
</dbReference>
<feature type="transmembrane region" description="Helical" evidence="6">
    <location>
        <begin position="244"/>
        <end position="261"/>
    </location>
</feature>
<dbReference type="InterPro" id="IPR037185">
    <property type="entry name" value="EmrE-like"/>
</dbReference>
<dbReference type="Proteomes" id="UP001234343">
    <property type="component" value="Unassembled WGS sequence"/>
</dbReference>
<reference evidence="8 9" key="1">
    <citation type="submission" date="2023-06" db="EMBL/GenBank/DDBJ databases">
        <title>Alteromonas sp. ASW11-36 isolated from intertidal sand.</title>
        <authorList>
            <person name="Li Y."/>
        </authorList>
    </citation>
    <scope>NUCLEOTIDE SEQUENCE [LARGE SCALE GENOMIC DNA]</scope>
    <source>
        <strain evidence="8 9">ASW11-36</strain>
    </source>
</reference>
<feature type="domain" description="EamA" evidence="7">
    <location>
        <begin position="149"/>
        <end position="283"/>
    </location>
</feature>
<evidence type="ECO:0000256" key="4">
    <source>
        <dbReference type="ARBA" id="ARBA00022989"/>
    </source>
</evidence>
<proteinExistence type="inferred from homology"/>
<keyword evidence="4 6" id="KW-1133">Transmembrane helix</keyword>